<evidence type="ECO:0000313" key="2">
    <source>
        <dbReference type="Proteomes" id="UP000006558"/>
    </source>
</evidence>
<evidence type="ECO:0000313" key="1">
    <source>
        <dbReference type="EMBL" id="ABQ47635.1"/>
    </source>
</evidence>
<dbReference type="RefSeq" id="WP_011944044.1">
    <property type="nucleotide sequence ID" value="NC_009486.1"/>
</dbReference>
<accession>A5IN62</accession>
<name>A5IN62_THEP1</name>
<organism evidence="1 2">
    <name type="scientific">Thermotoga petrophila (strain ATCC BAA-488 / DSM 13995 / JCM 10881 / RKU-1)</name>
    <dbReference type="NCBI Taxonomy" id="390874"/>
    <lineage>
        <taxon>Bacteria</taxon>
        <taxon>Thermotogati</taxon>
        <taxon>Thermotogota</taxon>
        <taxon>Thermotogae</taxon>
        <taxon>Thermotogales</taxon>
        <taxon>Thermotogaceae</taxon>
        <taxon>Thermotoga</taxon>
    </lineage>
</organism>
<dbReference type="KEGG" id="tpt:Tpet_1629"/>
<dbReference type="AlphaFoldDB" id="A5IN62"/>
<reference evidence="1 2" key="2">
    <citation type="journal article" date="2009" name="Proc. Natl. Acad. Sci. U.S.A.">
        <title>On the chimeric nature, thermophilic origin, and phylogenetic placement of the Thermotogales.</title>
        <authorList>
            <person name="Zhaxybayeva O."/>
            <person name="Swithers K.S."/>
            <person name="Lapierre P."/>
            <person name="Fournier G.P."/>
            <person name="Bickhart D.M."/>
            <person name="DeBoy R.T."/>
            <person name="Nelson K.E."/>
            <person name="Nesbo C.L."/>
            <person name="Doolittle W.F."/>
            <person name="Gogarten J.P."/>
            <person name="Noll K.M."/>
        </authorList>
    </citation>
    <scope>NUCLEOTIDE SEQUENCE [LARGE SCALE GENOMIC DNA]</scope>
    <source>
        <strain evidence="2">ATCC BAA-488 / DSM 13995 / JCM 10881 / RKU-1</strain>
    </source>
</reference>
<gene>
    <name evidence="1" type="ordered locus">Tpet_1629</name>
</gene>
<protein>
    <submittedName>
        <fullName evidence="1">Uncharacterized protein</fullName>
    </submittedName>
</protein>
<dbReference type="HOGENOM" id="CLU_1229412_0_0_0"/>
<dbReference type="Proteomes" id="UP000006558">
    <property type="component" value="Chromosome"/>
</dbReference>
<sequence>MRKLLWLVLMGVLFTFALAQSILEVWQYVDGEYISLPATNDLARAFSAFPTDGSCNKPEWQIQFTTEVQVAQWLEWSLSATKWTWFVRKPGDYYANSVTGTVASNGDVLVSFSGFDDPTYTGTSSVNPEIEAYYAVMTTGGMPDQDSWVRAPNVNDLSYTLVDSEDLHNGLTFYLWNRINVVECNSASTYRDTGYIYLTLQNQKPWIDEEGNYVEDLENYVTNER</sequence>
<dbReference type="STRING" id="390874.Tpet_1629"/>
<proteinExistence type="predicted"/>
<reference evidence="2" key="1">
    <citation type="submission" date="2007-05" db="EMBL/GenBank/DDBJ databases">
        <title>Complete sequence of Thermotoga petrophila RKU-1.</title>
        <authorList>
            <consortium name="US DOE Joint Genome Institute"/>
            <person name="Copeland A."/>
            <person name="Lucas S."/>
            <person name="Lapidus A."/>
            <person name="Barry K."/>
            <person name="Glavina del Rio T."/>
            <person name="Dalin E."/>
            <person name="Tice H."/>
            <person name="Pitluck S."/>
            <person name="Sims D."/>
            <person name="Brettin T."/>
            <person name="Bruce D."/>
            <person name="Detter J.C."/>
            <person name="Han C."/>
            <person name="Tapia R."/>
            <person name="Schmutz J."/>
            <person name="Larimer F."/>
            <person name="Land M."/>
            <person name="Hauser L."/>
            <person name="Kyrpides N."/>
            <person name="Mikhailova N."/>
            <person name="Nelson K."/>
            <person name="Gogarten J.P."/>
            <person name="Noll K."/>
            <person name="Richardson P."/>
        </authorList>
    </citation>
    <scope>NUCLEOTIDE SEQUENCE [LARGE SCALE GENOMIC DNA]</scope>
    <source>
        <strain evidence="2">ATCC BAA-488 / DSM 13995 / JCM 10881 / RKU-1</strain>
    </source>
</reference>
<dbReference type="EMBL" id="CP000702">
    <property type="protein sequence ID" value="ABQ47635.1"/>
    <property type="molecule type" value="Genomic_DNA"/>
</dbReference>